<evidence type="ECO:0000256" key="3">
    <source>
        <dbReference type="ARBA" id="ARBA00023004"/>
    </source>
</evidence>
<keyword evidence="2" id="KW-0479">Metal-binding</keyword>
<gene>
    <name evidence="6" type="ORF">TTHT_1074</name>
</gene>
<evidence type="ECO:0000313" key="7">
    <source>
        <dbReference type="Proteomes" id="UP000595564"/>
    </source>
</evidence>
<organism evidence="6 7">
    <name type="scientific">Thermotomaculum hydrothermale</name>
    <dbReference type="NCBI Taxonomy" id="981385"/>
    <lineage>
        <taxon>Bacteria</taxon>
        <taxon>Pseudomonadati</taxon>
        <taxon>Acidobacteriota</taxon>
        <taxon>Holophagae</taxon>
        <taxon>Thermotomaculales</taxon>
        <taxon>Thermotomaculaceae</taxon>
        <taxon>Thermotomaculum</taxon>
    </lineage>
</organism>
<dbReference type="EMBL" id="AP017470">
    <property type="protein sequence ID" value="BBB32612.1"/>
    <property type="molecule type" value="Genomic_DNA"/>
</dbReference>
<evidence type="ECO:0000256" key="1">
    <source>
        <dbReference type="ARBA" id="ARBA00022485"/>
    </source>
</evidence>
<dbReference type="InterPro" id="IPR050572">
    <property type="entry name" value="Fe-S_Ferredoxin"/>
</dbReference>
<keyword evidence="4" id="KW-0411">Iron-sulfur</keyword>
<dbReference type="PANTHER" id="PTHR43687">
    <property type="entry name" value="ADENYLYLSULFATE REDUCTASE, BETA SUBUNIT"/>
    <property type="match status" value="1"/>
</dbReference>
<dbReference type="GO" id="GO:0051539">
    <property type="term" value="F:4 iron, 4 sulfur cluster binding"/>
    <property type="evidence" value="ECO:0007669"/>
    <property type="project" value="UniProtKB-KW"/>
</dbReference>
<dbReference type="PROSITE" id="PS51379">
    <property type="entry name" value="4FE4S_FER_2"/>
    <property type="match status" value="2"/>
</dbReference>
<proteinExistence type="predicted"/>
<keyword evidence="1" id="KW-0004">4Fe-4S</keyword>
<dbReference type="KEGG" id="thyd:TTHT_1074"/>
<dbReference type="GO" id="GO:0046872">
    <property type="term" value="F:metal ion binding"/>
    <property type="evidence" value="ECO:0007669"/>
    <property type="project" value="UniProtKB-KW"/>
</dbReference>
<reference evidence="6 7" key="1">
    <citation type="journal article" date="2012" name="Extremophiles">
        <title>Thermotomaculum hydrothermale gen. nov., sp. nov., a novel heterotrophic thermophile within the phylum Acidobacteria from a deep-sea hydrothermal vent chimney in the Southern Okinawa Trough.</title>
        <authorList>
            <person name="Izumi H."/>
            <person name="Nunoura T."/>
            <person name="Miyazaki M."/>
            <person name="Mino S."/>
            <person name="Toki T."/>
            <person name="Takai K."/>
            <person name="Sako Y."/>
            <person name="Sawabe T."/>
            <person name="Nakagawa S."/>
        </authorList>
    </citation>
    <scope>NUCLEOTIDE SEQUENCE [LARGE SCALE GENOMIC DNA]</scope>
    <source>
        <strain evidence="6 7">AC55</strain>
    </source>
</reference>
<sequence>MAWFAGVKRSEINWAPSIDPDKCVKCGMCMNCGKNVYKWTKNGPIVQNPLDCVVGCTTCANLCLGEAITFPPLQELKEFYKKHGIWSKVKKQLKESGKIF</sequence>
<evidence type="ECO:0000313" key="6">
    <source>
        <dbReference type="EMBL" id="BBB32612.1"/>
    </source>
</evidence>
<evidence type="ECO:0000256" key="2">
    <source>
        <dbReference type="ARBA" id="ARBA00022723"/>
    </source>
</evidence>
<accession>A0A7R6SZD1</accession>
<dbReference type="Gene3D" id="3.30.70.20">
    <property type="match status" value="1"/>
</dbReference>
<evidence type="ECO:0000259" key="5">
    <source>
        <dbReference type="PROSITE" id="PS51379"/>
    </source>
</evidence>
<dbReference type="RefSeq" id="WP_201328965.1">
    <property type="nucleotide sequence ID" value="NZ_AP017470.1"/>
</dbReference>
<keyword evidence="3" id="KW-0408">Iron</keyword>
<evidence type="ECO:0000256" key="4">
    <source>
        <dbReference type="ARBA" id="ARBA00023014"/>
    </source>
</evidence>
<dbReference type="PANTHER" id="PTHR43687:SF2">
    <property type="entry name" value="FERREDOXIN 3"/>
    <property type="match status" value="1"/>
</dbReference>
<dbReference type="Proteomes" id="UP000595564">
    <property type="component" value="Chromosome"/>
</dbReference>
<protein>
    <submittedName>
        <fullName evidence="6">4Fe-4S ferredoxin</fullName>
    </submittedName>
</protein>
<name>A0A7R6SZD1_9BACT</name>
<dbReference type="InterPro" id="IPR017896">
    <property type="entry name" value="4Fe4S_Fe-S-bd"/>
</dbReference>
<feature type="domain" description="4Fe-4S ferredoxin-type" evidence="5">
    <location>
        <begin position="14"/>
        <end position="42"/>
    </location>
</feature>
<dbReference type="SUPFAM" id="SSF54862">
    <property type="entry name" value="4Fe-4S ferredoxins"/>
    <property type="match status" value="1"/>
</dbReference>
<keyword evidence="7" id="KW-1185">Reference proteome</keyword>
<dbReference type="AlphaFoldDB" id="A0A7R6SZD1"/>
<feature type="domain" description="4Fe-4S ferredoxin-type" evidence="5">
    <location>
        <begin position="43"/>
        <end position="73"/>
    </location>
</feature>